<keyword evidence="1" id="KW-1133">Transmembrane helix</keyword>
<evidence type="ECO:0000256" key="1">
    <source>
        <dbReference type="SAM" id="Phobius"/>
    </source>
</evidence>
<accession>A0A6M3LJE3</accession>
<keyword evidence="1" id="KW-0812">Transmembrane</keyword>
<name>A0A6M3LJE3_9ZZZZ</name>
<proteinExistence type="predicted"/>
<gene>
    <name evidence="2" type="ORF">MM415B05373_0002</name>
</gene>
<reference evidence="2" key="1">
    <citation type="submission" date="2020-03" db="EMBL/GenBank/DDBJ databases">
        <title>The deep terrestrial virosphere.</title>
        <authorList>
            <person name="Holmfeldt K."/>
            <person name="Nilsson E."/>
            <person name="Simone D."/>
            <person name="Lopez-Fernandez M."/>
            <person name="Wu X."/>
            <person name="de Brujin I."/>
            <person name="Lundin D."/>
            <person name="Andersson A."/>
            <person name="Bertilsson S."/>
            <person name="Dopson M."/>
        </authorList>
    </citation>
    <scope>NUCLEOTIDE SEQUENCE</scope>
    <source>
        <strain evidence="2">MM415B05373</strain>
    </source>
</reference>
<protein>
    <submittedName>
        <fullName evidence="2">Uncharacterized protein</fullName>
    </submittedName>
</protein>
<organism evidence="2">
    <name type="scientific">viral metagenome</name>
    <dbReference type="NCBI Taxonomy" id="1070528"/>
    <lineage>
        <taxon>unclassified sequences</taxon>
        <taxon>metagenomes</taxon>
        <taxon>organismal metagenomes</taxon>
    </lineage>
</organism>
<dbReference type="AlphaFoldDB" id="A0A6M3LJE3"/>
<keyword evidence="1" id="KW-0472">Membrane</keyword>
<sequence length="95" mass="10613">MFGYEVGVQPAPLYFRLGVDAIFTIVAMCLIVGIWWTDNHQAKVKANLRKCENDTIPAELMKDNYSVPLLSEAVKQNSARLDKIEAQLNQGKCNG</sequence>
<feature type="transmembrane region" description="Helical" evidence="1">
    <location>
        <begin position="13"/>
        <end position="36"/>
    </location>
</feature>
<dbReference type="EMBL" id="MT143315">
    <property type="protein sequence ID" value="QJA95447.1"/>
    <property type="molecule type" value="Genomic_DNA"/>
</dbReference>
<evidence type="ECO:0000313" key="2">
    <source>
        <dbReference type="EMBL" id="QJA95447.1"/>
    </source>
</evidence>